<sequence>MAATTENSLRRSDSGADPDDSITSDIAGELEQTRYACSSLTRLRGGTANFVFRGLLSLPLEDGTKTVIIKHTEDYVASNRNFKLSAGRCLFEETSLRALDGLSSTVTVEEQFENQRNITVKAPRLLTFNPDMNTAVLEDLPESLDLKTFCISSAASSSLSEDWGVSIGKALGTWLRSFHRWTDEEGQASVVAELERNHTMRDLKLSVNYDTLVERVDQYPTILGEAREVFEKVRLAAVAESERKAGPECGIIHGDFCVLVPIRALDFNPQTSLFVVDWELCHFGARALDVGQMLAELYMLKHFRDFNAGLSIIQGFLEGYQVPDEAFAFRALIHAGVHYVSFGPMTPGWGSPEQLEDLVKLGRDMIVKAWEKDREWFKGIWKYLFRDL</sequence>
<dbReference type="Gene3D" id="3.30.200.20">
    <property type="entry name" value="Phosphorylase Kinase, domain 1"/>
    <property type="match status" value="1"/>
</dbReference>
<dbReference type="AlphaFoldDB" id="A0A318Z5M5"/>
<accession>A0A318Z5M5</accession>
<reference evidence="2 3" key="1">
    <citation type="submission" date="2016-12" db="EMBL/GenBank/DDBJ databases">
        <title>The genomes of Aspergillus section Nigri reveals drivers in fungal speciation.</title>
        <authorList>
            <consortium name="DOE Joint Genome Institute"/>
            <person name="Vesth T.C."/>
            <person name="Nybo J."/>
            <person name="Theobald S."/>
            <person name="Brandl J."/>
            <person name="Frisvad J.C."/>
            <person name="Nielsen K.F."/>
            <person name="Lyhne E.K."/>
            <person name="Kogle M.E."/>
            <person name="Kuo A."/>
            <person name="Riley R."/>
            <person name="Clum A."/>
            <person name="Nolan M."/>
            <person name="Lipzen A."/>
            <person name="Salamov A."/>
            <person name="Henrissat B."/>
            <person name="Wiebenga A."/>
            <person name="De Vries R.P."/>
            <person name="Grigoriev I.V."/>
            <person name="Mortensen U.H."/>
            <person name="Andersen M.R."/>
            <person name="Baker S.E."/>
        </authorList>
    </citation>
    <scope>NUCLEOTIDE SEQUENCE [LARGE SCALE GENOMIC DNA]</scope>
    <source>
        <strain evidence="2 3">JOP 1030-1</strain>
    </source>
</reference>
<proteinExistence type="predicted"/>
<dbReference type="EMBL" id="KZ821250">
    <property type="protein sequence ID" value="PYH42611.1"/>
    <property type="molecule type" value="Genomic_DNA"/>
</dbReference>
<dbReference type="GeneID" id="37074865"/>
<dbReference type="SUPFAM" id="SSF56112">
    <property type="entry name" value="Protein kinase-like (PK-like)"/>
    <property type="match status" value="1"/>
</dbReference>
<keyword evidence="3" id="KW-1185">Reference proteome</keyword>
<protein>
    <submittedName>
        <fullName evidence="2">Phosphotransferase enzyme family protein</fullName>
    </submittedName>
</protein>
<feature type="region of interest" description="Disordered" evidence="1">
    <location>
        <begin position="1"/>
        <end position="24"/>
    </location>
</feature>
<evidence type="ECO:0000313" key="3">
    <source>
        <dbReference type="Proteomes" id="UP000248349"/>
    </source>
</evidence>
<keyword evidence="2" id="KW-0808">Transferase</keyword>
<gene>
    <name evidence="2" type="ORF">BP01DRAFT_346461</name>
</gene>
<dbReference type="STRING" id="1450539.A0A318Z5M5"/>
<evidence type="ECO:0000313" key="2">
    <source>
        <dbReference type="EMBL" id="PYH42611.1"/>
    </source>
</evidence>
<evidence type="ECO:0000256" key="1">
    <source>
        <dbReference type="SAM" id="MobiDB-lite"/>
    </source>
</evidence>
<name>A0A318Z5M5_9EURO</name>
<dbReference type="RefSeq" id="XP_025428593.1">
    <property type="nucleotide sequence ID" value="XM_025573637.1"/>
</dbReference>
<dbReference type="InterPro" id="IPR011009">
    <property type="entry name" value="Kinase-like_dom_sf"/>
</dbReference>
<dbReference type="GO" id="GO:0016740">
    <property type="term" value="F:transferase activity"/>
    <property type="evidence" value="ECO:0007669"/>
    <property type="project" value="UniProtKB-KW"/>
</dbReference>
<dbReference type="Proteomes" id="UP000248349">
    <property type="component" value="Unassembled WGS sequence"/>
</dbReference>
<dbReference type="OrthoDB" id="25129at2759"/>
<organism evidence="2 3">
    <name type="scientific">Aspergillus saccharolyticus JOP 1030-1</name>
    <dbReference type="NCBI Taxonomy" id="1450539"/>
    <lineage>
        <taxon>Eukaryota</taxon>
        <taxon>Fungi</taxon>
        <taxon>Dikarya</taxon>
        <taxon>Ascomycota</taxon>
        <taxon>Pezizomycotina</taxon>
        <taxon>Eurotiomycetes</taxon>
        <taxon>Eurotiomycetidae</taxon>
        <taxon>Eurotiales</taxon>
        <taxon>Aspergillaceae</taxon>
        <taxon>Aspergillus</taxon>
        <taxon>Aspergillus subgen. Circumdati</taxon>
    </lineage>
</organism>
<dbReference type="Gene3D" id="3.90.1200.10">
    <property type="match status" value="1"/>
</dbReference>